<name>A0ABU3GVS0_9SPHI</name>
<comment type="caution">
    <text evidence="1">The sequence shown here is derived from an EMBL/GenBank/DDBJ whole genome shotgun (WGS) entry which is preliminary data.</text>
</comment>
<evidence type="ECO:0000313" key="2">
    <source>
        <dbReference type="Proteomes" id="UP001258315"/>
    </source>
</evidence>
<organism evidence="1 2">
    <name type="scientific">Mucilaginibacter terrae</name>
    <dbReference type="NCBI Taxonomy" id="1955052"/>
    <lineage>
        <taxon>Bacteria</taxon>
        <taxon>Pseudomonadati</taxon>
        <taxon>Bacteroidota</taxon>
        <taxon>Sphingobacteriia</taxon>
        <taxon>Sphingobacteriales</taxon>
        <taxon>Sphingobacteriaceae</taxon>
        <taxon>Mucilaginibacter</taxon>
    </lineage>
</organism>
<gene>
    <name evidence="1" type="ORF">QE417_002129</name>
</gene>
<evidence type="ECO:0000313" key="1">
    <source>
        <dbReference type="EMBL" id="MDT3403057.1"/>
    </source>
</evidence>
<keyword evidence="2" id="KW-1185">Reference proteome</keyword>
<protein>
    <recommendedName>
        <fullName evidence="3">Tetratricopeptide repeat protein</fullName>
    </recommendedName>
</protein>
<evidence type="ECO:0008006" key="3">
    <source>
        <dbReference type="Google" id="ProtNLM"/>
    </source>
</evidence>
<accession>A0ABU3GVS0</accession>
<dbReference type="EMBL" id="JAVLVU010000001">
    <property type="protein sequence ID" value="MDT3403057.1"/>
    <property type="molecule type" value="Genomic_DNA"/>
</dbReference>
<proteinExistence type="predicted"/>
<dbReference type="Proteomes" id="UP001258315">
    <property type="component" value="Unassembled WGS sequence"/>
</dbReference>
<reference evidence="2" key="1">
    <citation type="submission" date="2023-07" db="EMBL/GenBank/DDBJ databases">
        <title>Functional and genomic diversity of the sorghum phyllosphere microbiome.</title>
        <authorList>
            <person name="Shade A."/>
        </authorList>
    </citation>
    <scope>NUCLEOTIDE SEQUENCE [LARGE SCALE GENOMIC DNA]</scope>
    <source>
        <strain evidence="2">SORGH_AS_0422</strain>
    </source>
</reference>
<sequence length="385" mass="44047">MQTGNHFSSFNHVQQDIHIHPTEIFEQVLASEAKLTDAHLNGLQTLLYSFPQCGLLYAIQARSGNATELNAAAARFSDSVTLQKIVQWPDSLPAVNASQIIYKKWKPESLAEPVAEVTDEPANFKVIDEIPQSQSYYEVFEEVKTEPVVKNAEPVREPELIVENEEVLRSGIKHEPLDETQKLIIENIASTDFFVFDRAFVEREESQAAIEEEEIALQEPAPVQQATPPPPAEEGQVTRYHDEKMPYSFMWWLDKTRNKFSGIYQPFAAPANTKEDRQPPIPVPVETIPHEVIESRKKEEELVERFIQEDPQIKPPSSDKLDSENKARLSAEDQEELITETLARIYADQMLYSKAIAAYKILMLKNPEKRRYFATQIEILEKKIN</sequence>